<dbReference type="PROSITE" id="PS50961">
    <property type="entry name" value="HTH_LA"/>
    <property type="match status" value="1"/>
</dbReference>
<dbReference type="EMBL" id="CAJNOI010000121">
    <property type="protein sequence ID" value="CAF1093047.1"/>
    <property type="molecule type" value="Genomic_DNA"/>
</dbReference>
<name>A0A814NHB6_9BILA</name>
<feature type="domain" description="HTH La-type RNA-binding" evidence="5">
    <location>
        <begin position="35"/>
        <end position="124"/>
    </location>
</feature>
<dbReference type="Proteomes" id="UP000663832">
    <property type="component" value="Unassembled WGS sequence"/>
</dbReference>
<feature type="region of interest" description="Disordered" evidence="4">
    <location>
        <begin position="418"/>
        <end position="451"/>
    </location>
</feature>
<organism evidence="6 9">
    <name type="scientific">Adineta steineri</name>
    <dbReference type="NCBI Taxonomy" id="433720"/>
    <lineage>
        <taxon>Eukaryota</taxon>
        <taxon>Metazoa</taxon>
        <taxon>Spiralia</taxon>
        <taxon>Gnathifera</taxon>
        <taxon>Rotifera</taxon>
        <taxon>Eurotatoria</taxon>
        <taxon>Bdelloidea</taxon>
        <taxon>Adinetida</taxon>
        <taxon>Adinetidae</taxon>
        <taxon>Adineta</taxon>
    </lineage>
</organism>
<sequence>MDNEMDSSLTQYRSSTSFNTNYQTISDKQQIQQSQISPEQLKEKLRKQLEYYFSKENIINDIYLQSQMDADNYVPIAMIANFKLIKRLTHDLQLITNVLKESPLVEVDTEEKKVRSSDKIYLPTRKRCIIILRNVPLNATENEILEIFINESCAVSAIGCERVLESDHSDCWYVTFNSEDDAQNAFLYLTRENISIHGQKILARMKACLWQKPVVSPSDNIIKPSIPSKSSPISTQERYAPVYLQSIPTSHTNQSSFLRNIPQQHTTIHYHPTQILQHHQQQQQHLPMSYNILQHPHNLSSTHPFATNPQPINMNFYPQTQFVNRNHHVFPTNFWYIPPTMDSYSPMAYNGNHKHKHRVIPPKPRINNNATKPVSNNEGSSIINNPLDNSCQSNNTSPVEENHSSLSQNEIIVNHSNDLNTSSIDDHQNSDTLQSPQTEKQITITSDSNNQ</sequence>
<evidence type="ECO:0000313" key="7">
    <source>
        <dbReference type="EMBL" id="CAF1444051.1"/>
    </source>
</evidence>
<evidence type="ECO:0000313" key="8">
    <source>
        <dbReference type="Proteomes" id="UP000663832"/>
    </source>
</evidence>
<dbReference type="Pfam" id="PF26088">
    <property type="entry name" value="RRM_LARP4"/>
    <property type="match status" value="1"/>
</dbReference>
<dbReference type="OrthoDB" id="10046764at2759"/>
<dbReference type="GO" id="GO:0010494">
    <property type="term" value="C:cytoplasmic stress granule"/>
    <property type="evidence" value="ECO:0007669"/>
    <property type="project" value="TreeGrafter"/>
</dbReference>
<evidence type="ECO:0000313" key="9">
    <source>
        <dbReference type="Proteomes" id="UP000663877"/>
    </source>
</evidence>
<comment type="caution">
    <text evidence="6">The sequence shown here is derived from an EMBL/GenBank/DDBJ whole genome shotgun (WGS) entry which is preliminary data.</text>
</comment>
<dbReference type="SUPFAM" id="SSF46785">
    <property type="entry name" value="Winged helix' DNA-binding domain"/>
    <property type="match status" value="1"/>
</dbReference>
<dbReference type="PANTHER" id="PTHR22792">
    <property type="entry name" value="LUPUS LA PROTEIN-RELATED"/>
    <property type="match status" value="1"/>
</dbReference>
<dbReference type="AlphaFoldDB" id="A0A814NHB6"/>
<evidence type="ECO:0000256" key="2">
    <source>
        <dbReference type="ARBA" id="ARBA00022884"/>
    </source>
</evidence>
<protein>
    <recommendedName>
        <fullName evidence="5">HTH La-type RNA-binding domain-containing protein</fullName>
    </recommendedName>
</protein>
<dbReference type="InterPro" id="IPR045180">
    <property type="entry name" value="La_dom_prot"/>
</dbReference>
<evidence type="ECO:0000259" key="5">
    <source>
        <dbReference type="PROSITE" id="PS50961"/>
    </source>
</evidence>
<dbReference type="InterPro" id="IPR006630">
    <property type="entry name" value="La_HTH"/>
</dbReference>
<accession>A0A814NHB6</accession>
<dbReference type="Proteomes" id="UP000663877">
    <property type="component" value="Unassembled WGS sequence"/>
</dbReference>
<dbReference type="InterPro" id="IPR036390">
    <property type="entry name" value="WH_DNA-bd_sf"/>
</dbReference>
<dbReference type="EMBL" id="CAJNOM010000448">
    <property type="protein sequence ID" value="CAF1444051.1"/>
    <property type="molecule type" value="Genomic_DNA"/>
</dbReference>
<keyword evidence="2 3" id="KW-0694">RNA-binding</keyword>
<evidence type="ECO:0000256" key="1">
    <source>
        <dbReference type="ARBA" id="ARBA00022553"/>
    </source>
</evidence>
<dbReference type="PANTHER" id="PTHR22792:SF131">
    <property type="entry name" value="LA-RELATED PROTEIN LARP4B"/>
    <property type="match status" value="1"/>
</dbReference>
<feature type="region of interest" description="Disordered" evidence="4">
    <location>
        <begin position="354"/>
        <end position="405"/>
    </location>
</feature>
<dbReference type="InterPro" id="IPR012677">
    <property type="entry name" value="Nucleotide-bd_a/b_plait_sf"/>
</dbReference>
<dbReference type="SMART" id="SM00715">
    <property type="entry name" value="LA"/>
    <property type="match status" value="1"/>
</dbReference>
<reference evidence="6" key="1">
    <citation type="submission" date="2021-02" db="EMBL/GenBank/DDBJ databases">
        <authorList>
            <person name="Nowell W R."/>
        </authorList>
    </citation>
    <scope>NUCLEOTIDE SEQUENCE</scope>
</reference>
<evidence type="ECO:0000256" key="3">
    <source>
        <dbReference type="PROSITE-ProRule" id="PRU00332"/>
    </source>
</evidence>
<dbReference type="Pfam" id="PF05383">
    <property type="entry name" value="La"/>
    <property type="match status" value="1"/>
</dbReference>
<proteinExistence type="predicted"/>
<gene>
    <name evidence="6" type="ORF">BJG266_LOCUS20920</name>
    <name evidence="7" type="ORF">QVE165_LOCUS39833</name>
</gene>
<dbReference type="SUPFAM" id="SSF54928">
    <property type="entry name" value="RNA-binding domain, RBD"/>
    <property type="match status" value="1"/>
</dbReference>
<dbReference type="InterPro" id="IPR036388">
    <property type="entry name" value="WH-like_DNA-bd_sf"/>
</dbReference>
<evidence type="ECO:0000313" key="6">
    <source>
        <dbReference type="EMBL" id="CAF1093047.1"/>
    </source>
</evidence>
<feature type="compositionally biased region" description="Polar residues" evidence="4">
    <location>
        <begin position="430"/>
        <end position="451"/>
    </location>
</feature>
<dbReference type="Gene3D" id="1.10.10.10">
    <property type="entry name" value="Winged helix-like DNA-binding domain superfamily/Winged helix DNA-binding domain"/>
    <property type="match status" value="1"/>
</dbReference>
<dbReference type="InterPro" id="IPR058699">
    <property type="entry name" value="RRM_LARP4/4B"/>
</dbReference>
<dbReference type="InterPro" id="IPR035979">
    <property type="entry name" value="RBD_domain_sf"/>
</dbReference>
<feature type="compositionally biased region" description="Polar residues" evidence="4">
    <location>
        <begin position="366"/>
        <end position="405"/>
    </location>
</feature>
<evidence type="ECO:0000256" key="4">
    <source>
        <dbReference type="SAM" id="MobiDB-lite"/>
    </source>
</evidence>
<dbReference type="GO" id="GO:0045727">
    <property type="term" value="P:positive regulation of translation"/>
    <property type="evidence" value="ECO:0007669"/>
    <property type="project" value="TreeGrafter"/>
</dbReference>
<dbReference type="GO" id="GO:0003730">
    <property type="term" value="F:mRNA 3'-UTR binding"/>
    <property type="evidence" value="ECO:0007669"/>
    <property type="project" value="TreeGrafter"/>
</dbReference>
<dbReference type="Gene3D" id="3.30.70.330">
    <property type="match status" value="1"/>
</dbReference>
<keyword evidence="8" id="KW-1185">Reference proteome</keyword>
<keyword evidence="1" id="KW-0597">Phosphoprotein</keyword>
<dbReference type="GO" id="GO:0005829">
    <property type="term" value="C:cytosol"/>
    <property type="evidence" value="ECO:0007669"/>
    <property type="project" value="TreeGrafter"/>
</dbReference>